<accession>A0ABR5SHT2</accession>
<name>A0ABR5SHT2_9BACT</name>
<organism evidence="2 3">
    <name type="scientific">Candidatus Magnetominusculus xianensis</name>
    <dbReference type="NCBI Taxonomy" id="1748249"/>
    <lineage>
        <taxon>Bacteria</taxon>
        <taxon>Pseudomonadati</taxon>
        <taxon>Nitrospirota</taxon>
        <taxon>Nitrospiria</taxon>
        <taxon>Nitrospirales</taxon>
        <taxon>Nitrospiraceae</taxon>
        <taxon>Candidatus Magnetominusculus</taxon>
    </lineage>
</organism>
<sequence>MVITIIFVLLLIPNVYADDGSGYDINTEVTLQGVVTEAGEAAMGPYVFTMVAADKTYKVMTGPWWYINQIGFTAKTGMTVEVTGSKYYDRKGGLSVAAYSITTGGMKTYRFRDGNSQRPLWHGRGMRR</sequence>
<evidence type="ECO:0000313" key="3">
    <source>
        <dbReference type="Proteomes" id="UP000060487"/>
    </source>
</evidence>
<dbReference type="RefSeq" id="WP_085051303.1">
    <property type="nucleotide sequence ID" value="NZ_LNQR01000029.1"/>
</dbReference>
<proteinExistence type="predicted"/>
<comment type="caution">
    <text evidence="2">The sequence shown here is derived from an EMBL/GenBank/DDBJ whole genome shotgun (WGS) entry which is preliminary data.</text>
</comment>
<reference evidence="2 3" key="1">
    <citation type="submission" date="2015-11" db="EMBL/GenBank/DDBJ databases">
        <authorList>
            <person name="Lin W."/>
        </authorList>
    </citation>
    <scope>NUCLEOTIDE SEQUENCE [LARGE SCALE GENOMIC DNA]</scope>
    <source>
        <strain evidence="2 3">HCH-1</strain>
    </source>
</reference>
<dbReference type="EMBL" id="LNQR01000029">
    <property type="protein sequence ID" value="KWT91787.1"/>
    <property type="molecule type" value="Genomic_DNA"/>
</dbReference>
<feature type="domain" description="Magnetosome protein MamS/MamX" evidence="1">
    <location>
        <begin position="34"/>
        <end position="106"/>
    </location>
</feature>
<dbReference type="InterPro" id="IPR058837">
    <property type="entry name" value="MamS_MamX_dom"/>
</dbReference>
<evidence type="ECO:0000313" key="2">
    <source>
        <dbReference type="EMBL" id="KWT91787.1"/>
    </source>
</evidence>
<keyword evidence="3" id="KW-1185">Reference proteome</keyword>
<evidence type="ECO:0000259" key="1">
    <source>
        <dbReference type="Pfam" id="PF26390"/>
    </source>
</evidence>
<protein>
    <recommendedName>
        <fullName evidence="1">Magnetosome protein MamS/MamX domain-containing protein</fullName>
    </recommendedName>
</protein>
<gene>
    <name evidence="2" type="ORF">ASN18_0777</name>
</gene>
<dbReference type="Pfam" id="PF26390">
    <property type="entry name" value="MamS_MamX"/>
    <property type="match status" value="1"/>
</dbReference>
<dbReference type="Proteomes" id="UP000060487">
    <property type="component" value="Unassembled WGS sequence"/>
</dbReference>